<dbReference type="RefSeq" id="WP_200350379.1">
    <property type="nucleotide sequence ID" value="NZ_JAENIK010000008.1"/>
</dbReference>
<dbReference type="EMBL" id="JAENIK010000008">
    <property type="protein sequence ID" value="MBK1815418.1"/>
    <property type="molecule type" value="Genomic_DNA"/>
</dbReference>
<sequence length="621" mass="66283">MLVGVPSAKAWLPGTYPVATRGFSVDRNNRNDVLAFWHAVYKASEGYEARIKWTGNYTGNNGTTSAAFVGDVERRLNFFRALSGVNTNSKVSTNSPLVIDLKDPLPLPIGSTLKSTAAQSAALMLVRNYDPGTGKNPAMTHNPPSNLIGWSPMAWNAVAKGNFAFGAYGPGAILEYMKEEQSSSLTSSSANNLVGHRRWNLHPEATVYATGDQPGKSAYVPPTNVLYVSQSPLEILPQEPAFVAYPAPGFFPVDLNSRFWSLSCKGADFTKATVQMKDSAGKAVALVATRRDSSYGDPAIIWELPTSAQIRTVYNDTAFDVSVTGVSGPGVPDSYSYKVTLINPNRLLSSQAITGAASLSAKKTGSYTFVPPAGAEGLQVVAAKKSAVAWKETAEVAKDVKVIDGTGANYPLIVKTAAYAGFGAVVGKCAFQLTFPTSYDLLVRGIPDQTFELDRDILVKSGGKLGFKFRRGFMTKASTLVVEASATGGVSWVTVGKPIVGVSDTKYDLKVSTFSAALPASTEPIRIRFRYYASAGAVYTHEAAPKSPTGIFIDDIQVLKCDTLETKKVTTLAGNAKSFTLNATTAGAKLVNKEQWSLRLRTKLGNNWFPAGPSKAITITP</sequence>
<evidence type="ECO:0000313" key="2">
    <source>
        <dbReference type="Proteomes" id="UP000600139"/>
    </source>
</evidence>
<dbReference type="AlphaFoldDB" id="A0A934QZ72"/>
<evidence type="ECO:0000313" key="1">
    <source>
        <dbReference type="EMBL" id="MBK1815418.1"/>
    </source>
</evidence>
<name>A0A934QZ72_9BACT</name>
<keyword evidence="2" id="KW-1185">Reference proteome</keyword>
<protein>
    <submittedName>
        <fullName evidence="1">Uncharacterized protein</fullName>
    </submittedName>
</protein>
<reference evidence="1" key="1">
    <citation type="submission" date="2021-01" db="EMBL/GenBank/DDBJ databases">
        <title>Modified the classification status of verrucomicrobia.</title>
        <authorList>
            <person name="Feng X."/>
        </authorList>
    </citation>
    <scope>NUCLEOTIDE SEQUENCE</scope>
    <source>
        <strain evidence="1">JCM 18052</strain>
    </source>
</reference>
<organism evidence="1 2">
    <name type="scientific">Luteolibacter yonseiensis</name>
    <dbReference type="NCBI Taxonomy" id="1144680"/>
    <lineage>
        <taxon>Bacteria</taxon>
        <taxon>Pseudomonadati</taxon>
        <taxon>Verrucomicrobiota</taxon>
        <taxon>Verrucomicrobiia</taxon>
        <taxon>Verrucomicrobiales</taxon>
        <taxon>Verrucomicrobiaceae</taxon>
        <taxon>Luteolibacter</taxon>
    </lineage>
</organism>
<accession>A0A934QZ72</accession>
<dbReference type="Proteomes" id="UP000600139">
    <property type="component" value="Unassembled WGS sequence"/>
</dbReference>
<proteinExistence type="predicted"/>
<comment type="caution">
    <text evidence="1">The sequence shown here is derived from an EMBL/GenBank/DDBJ whole genome shotgun (WGS) entry which is preliminary data.</text>
</comment>
<gene>
    <name evidence="1" type="ORF">JIN84_07325</name>
</gene>